<evidence type="ECO:0000313" key="4">
    <source>
        <dbReference type="Proteomes" id="UP000315677"/>
    </source>
</evidence>
<dbReference type="AlphaFoldDB" id="A0A543E043"/>
<comment type="caution">
    <text evidence="3">The sequence shown here is derived from an EMBL/GenBank/DDBJ whole genome shotgun (WGS) entry which is preliminary data.</text>
</comment>
<dbReference type="OrthoDB" id="3576986at2"/>
<feature type="region of interest" description="Disordered" evidence="2">
    <location>
        <begin position="109"/>
        <end position="144"/>
    </location>
</feature>
<feature type="coiled-coil region" evidence="1">
    <location>
        <begin position="221"/>
        <end position="281"/>
    </location>
</feature>
<feature type="compositionally biased region" description="Low complexity" evidence="2">
    <location>
        <begin position="121"/>
        <end position="130"/>
    </location>
</feature>
<dbReference type="EMBL" id="VFPA01000001">
    <property type="protein sequence ID" value="TQM14955.1"/>
    <property type="molecule type" value="Genomic_DNA"/>
</dbReference>
<feature type="region of interest" description="Disordered" evidence="2">
    <location>
        <begin position="302"/>
        <end position="393"/>
    </location>
</feature>
<evidence type="ECO:0000256" key="2">
    <source>
        <dbReference type="SAM" id="MobiDB-lite"/>
    </source>
</evidence>
<name>A0A543E043_9PSEU</name>
<gene>
    <name evidence="3" type="ORF">FB558_1734</name>
</gene>
<feature type="compositionally biased region" description="Basic residues" evidence="2">
    <location>
        <begin position="377"/>
        <end position="393"/>
    </location>
</feature>
<feature type="compositionally biased region" description="Basic and acidic residues" evidence="2">
    <location>
        <begin position="131"/>
        <end position="144"/>
    </location>
</feature>
<sequence length="393" mass="43085">MAGQHAPPPSDAGFEVVRKGYDQGQVDAHMRRLDAEVSILVTDRDAALAQSAQLARELDEARVHAERLRAQVRSLASPQQSPQNTSERIRSMLRLAEDEVADMLGRAETEANRRTKEADAQAEQTLAAARADAESLREEARTDAEKMRQETAEEREEFVREREEALERLAAERTATEADLRARAEAAEAERARAWAESEERRALVEEDFSIAMDQRRAEALAALGAERAAATREAEELRESARSDARATIARAEATAREMIADAERRVAELVTARARIAEQLGVTRSMLDDTLGSLALPPEQLLAPAPPAHDPAPSRNGSSADAAQEDVSTDEPGAERDRTTGRPEDNGSGPEHEGTPPSDDEPEDAAQSGQPQAPRPHRRQRRRSKAGSTRR</sequence>
<protein>
    <recommendedName>
        <fullName evidence="5">DivIVA protein</fullName>
    </recommendedName>
</protein>
<keyword evidence="1" id="KW-0175">Coiled coil</keyword>
<reference evidence="3 4" key="1">
    <citation type="submission" date="2019-06" db="EMBL/GenBank/DDBJ databases">
        <title>Sequencing the genomes of 1000 actinobacteria strains.</title>
        <authorList>
            <person name="Klenk H.-P."/>
        </authorList>
    </citation>
    <scope>NUCLEOTIDE SEQUENCE [LARGE SCALE GENOMIC DNA]</scope>
    <source>
        <strain evidence="3 4">DSM 45301</strain>
    </source>
</reference>
<keyword evidence="4" id="KW-1185">Reference proteome</keyword>
<accession>A0A543E043</accession>
<proteinExistence type="predicted"/>
<organism evidence="3 4">
    <name type="scientific">Pseudonocardia kunmingensis</name>
    <dbReference type="NCBI Taxonomy" id="630975"/>
    <lineage>
        <taxon>Bacteria</taxon>
        <taxon>Bacillati</taxon>
        <taxon>Actinomycetota</taxon>
        <taxon>Actinomycetes</taxon>
        <taxon>Pseudonocardiales</taxon>
        <taxon>Pseudonocardiaceae</taxon>
        <taxon>Pseudonocardia</taxon>
    </lineage>
</organism>
<evidence type="ECO:0000256" key="1">
    <source>
        <dbReference type="SAM" id="Coils"/>
    </source>
</evidence>
<dbReference type="RefSeq" id="WP_142050016.1">
    <property type="nucleotide sequence ID" value="NZ_VFPA01000001.1"/>
</dbReference>
<evidence type="ECO:0008006" key="5">
    <source>
        <dbReference type="Google" id="ProtNLM"/>
    </source>
</evidence>
<dbReference type="Proteomes" id="UP000315677">
    <property type="component" value="Unassembled WGS sequence"/>
</dbReference>
<feature type="compositionally biased region" description="Basic and acidic residues" evidence="2">
    <location>
        <begin position="109"/>
        <end position="119"/>
    </location>
</feature>
<feature type="compositionally biased region" description="Basic and acidic residues" evidence="2">
    <location>
        <begin position="335"/>
        <end position="356"/>
    </location>
</feature>
<evidence type="ECO:0000313" key="3">
    <source>
        <dbReference type="EMBL" id="TQM14955.1"/>
    </source>
</evidence>